<dbReference type="Pfam" id="PF03571">
    <property type="entry name" value="Peptidase_M49"/>
    <property type="match status" value="1"/>
</dbReference>
<protein>
    <submittedName>
        <fullName evidence="3">Uncharacterized protein</fullName>
    </submittedName>
</protein>
<dbReference type="AlphaFoldDB" id="A0A9W8LTV7"/>
<evidence type="ECO:0000313" key="3">
    <source>
        <dbReference type="EMBL" id="KAJ2802402.1"/>
    </source>
</evidence>
<dbReference type="GO" id="GO:0005737">
    <property type="term" value="C:cytoplasm"/>
    <property type="evidence" value="ECO:0007669"/>
    <property type="project" value="TreeGrafter"/>
</dbReference>
<dbReference type="InterPro" id="IPR039461">
    <property type="entry name" value="Peptidase_M49"/>
</dbReference>
<evidence type="ECO:0000256" key="2">
    <source>
        <dbReference type="ARBA" id="ARBA00022801"/>
    </source>
</evidence>
<dbReference type="Proteomes" id="UP001140094">
    <property type="component" value="Unassembled WGS sequence"/>
</dbReference>
<gene>
    <name evidence="3" type="ORF">H4R20_003294</name>
</gene>
<dbReference type="EMBL" id="JANBUO010000667">
    <property type="protein sequence ID" value="KAJ2802402.1"/>
    <property type="molecule type" value="Genomic_DNA"/>
</dbReference>
<organism evidence="3 4">
    <name type="scientific">Coemansia guatemalensis</name>
    <dbReference type="NCBI Taxonomy" id="2761395"/>
    <lineage>
        <taxon>Eukaryota</taxon>
        <taxon>Fungi</taxon>
        <taxon>Fungi incertae sedis</taxon>
        <taxon>Zoopagomycota</taxon>
        <taxon>Kickxellomycotina</taxon>
        <taxon>Kickxellomycetes</taxon>
        <taxon>Kickxellales</taxon>
        <taxon>Kickxellaceae</taxon>
        <taxon>Coemansia</taxon>
    </lineage>
</organism>
<proteinExistence type="predicted"/>
<dbReference type="GO" id="GO:0046872">
    <property type="term" value="F:metal ion binding"/>
    <property type="evidence" value="ECO:0007669"/>
    <property type="project" value="UniProtKB-KW"/>
</dbReference>
<dbReference type="PANTHER" id="PTHR23422">
    <property type="entry name" value="DIPEPTIDYL PEPTIDASE III-RELATED"/>
    <property type="match status" value="1"/>
</dbReference>
<dbReference type="OrthoDB" id="510307at2759"/>
<keyword evidence="1" id="KW-0479">Metal-binding</keyword>
<dbReference type="Gene3D" id="3.30.540.30">
    <property type="match status" value="1"/>
</dbReference>
<evidence type="ECO:0000313" key="4">
    <source>
        <dbReference type="Proteomes" id="UP001140094"/>
    </source>
</evidence>
<feature type="non-terminal residue" evidence="3">
    <location>
        <position position="295"/>
    </location>
</feature>
<name>A0A9W8LTV7_9FUNG</name>
<reference evidence="3" key="1">
    <citation type="submission" date="2022-07" db="EMBL/GenBank/DDBJ databases">
        <title>Phylogenomic reconstructions and comparative analyses of Kickxellomycotina fungi.</title>
        <authorList>
            <person name="Reynolds N.K."/>
            <person name="Stajich J.E."/>
            <person name="Barry K."/>
            <person name="Grigoriev I.V."/>
            <person name="Crous P."/>
            <person name="Smith M.E."/>
        </authorList>
    </citation>
    <scope>NUCLEOTIDE SEQUENCE</scope>
    <source>
        <strain evidence="3">NRRL 1565</strain>
    </source>
</reference>
<accession>A0A9W8LTV7</accession>
<keyword evidence="2" id="KW-0378">Hydrolase</keyword>
<comment type="caution">
    <text evidence="3">The sequence shown here is derived from an EMBL/GenBank/DDBJ whole genome shotgun (WGS) entry which is preliminary data.</text>
</comment>
<dbReference type="GO" id="GO:0008239">
    <property type="term" value="F:dipeptidyl-peptidase activity"/>
    <property type="evidence" value="ECO:0007669"/>
    <property type="project" value="TreeGrafter"/>
</dbReference>
<sequence length="295" mass="33554">MQFVGPSVSERMLKYVPTNLRTDLSHLTEGDKRALVILADISDLITKIFYRQAWTGATQLQERLADKALNGSKDDQAIYSMFEIYRGPWDRSMENKPFFDGVGPKPKGANMYPADMTVAEFDDWVKTLPVSDAKRARGYYDLIQRRDGKLCLIEYSKAYEEQLQSVAKLMREASELVSDPSFAKFLRMRGDAFESNDYQESELAWLKISPNSTLEAAIGPYETYEDELFSAKAFFRSVIHVRDFMGSQDLAKFTQCLELIESHLPIPDEYRNTKLVPPPISVVNQVYHGGDTAAP</sequence>
<evidence type="ECO:0000256" key="1">
    <source>
        <dbReference type="ARBA" id="ARBA00022723"/>
    </source>
</evidence>
<dbReference type="PANTHER" id="PTHR23422:SF9">
    <property type="entry name" value="ZN-DEPENDENT HYDROLASE"/>
    <property type="match status" value="1"/>
</dbReference>
<keyword evidence="4" id="KW-1185">Reference proteome</keyword>